<evidence type="ECO:0000313" key="3">
    <source>
        <dbReference type="Proteomes" id="UP000289738"/>
    </source>
</evidence>
<feature type="region of interest" description="Disordered" evidence="1">
    <location>
        <begin position="152"/>
        <end position="185"/>
    </location>
</feature>
<gene>
    <name evidence="2" type="ORF">Ahy_B03g068650</name>
</gene>
<accession>A0A445AAP8</accession>
<dbReference type="Proteomes" id="UP000289738">
    <property type="component" value="Chromosome B03"/>
</dbReference>
<sequence length="185" mass="19518">MEESPIMGTPPLVQVLDNPCAQDIKPGISYQEGSLVGSIADSEIQKVDGLTNIHNNGDVRAIRVAIAPNSSGTQDLTEIKPVTVEQRGTERRRNGAPGGGSVSGAGDVVMDDPPPRDEGPVASLTAEVTIEELLDLLLGLVLADLDGGVAEQRGVELRRRRRGRVDQEDARLELDGEEGAAKHGA</sequence>
<name>A0A445AAP8_ARAHY</name>
<dbReference type="EMBL" id="SDMP01000013">
    <property type="protein sequence ID" value="RYR23425.1"/>
    <property type="molecule type" value="Genomic_DNA"/>
</dbReference>
<evidence type="ECO:0000313" key="2">
    <source>
        <dbReference type="EMBL" id="RYR23425.1"/>
    </source>
</evidence>
<reference evidence="2 3" key="1">
    <citation type="submission" date="2019-01" db="EMBL/GenBank/DDBJ databases">
        <title>Sequencing of cultivated peanut Arachis hypogaea provides insights into genome evolution and oil improvement.</title>
        <authorList>
            <person name="Chen X."/>
        </authorList>
    </citation>
    <scope>NUCLEOTIDE SEQUENCE [LARGE SCALE GENOMIC DNA]</scope>
    <source>
        <strain evidence="3">cv. Fuhuasheng</strain>
        <tissue evidence="2">Leaves</tissue>
    </source>
</reference>
<comment type="caution">
    <text evidence="2">The sequence shown here is derived from an EMBL/GenBank/DDBJ whole genome shotgun (WGS) entry which is preliminary data.</text>
</comment>
<feature type="compositionally biased region" description="Basic and acidic residues" evidence="1">
    <location>
        <begin position="164"/>
        <end position="174"/>
    </location>
</feature>
<dbReference type="AlphaFoldDB" id="A0A445AAP8"/>
<evidence type="ECO:0000256" key="1">
    <source>
        <dbReference type="SAM" id="MobiDB-lite"/>
    </source>
</evidence>
<protein>
    <submittedName>
        <fullName evidence="2">Uncharacterized protein</fullName>
    </submittedName>
</protein>
<organism evidence="2 3">
    <name type="scientific">Arachis hypogaea</name>
    <name type="common">Peanut</name>
    <dbReference type="NCBI Taxonomy" id="3818"/>
    <lineage>
        <taxon>Eukaryota</taxon>
        <taxon>Viridiplantae</taxon>
        <taxon>Streptophyta</taxon>
        <taxon>Embryophyta</taxon>
        <taxon>Tracheophyta</taxon>
        <taxon>Spermatophyta</taxon>
        <taxon>Magnoliopsida</taxon>
        <taxon>eudicotyledons</taxon>
        <taxon>Gunneridae</taxon>
        <taxon>Pentapetalae</taxon>
        <taxon>rosids</taxon>
        <taxon>fabids</taxon>
        <taxon>Fabales</taxon>
        <taxon>Fabaceae</taxon>
        <taxon>Papilionoideae</taxon>
        <taxon>50 kb inversion clade</taxon>
        <taxon>dalbergioids sensu lato</taxon>
        <taxon>Dalbergieae</taxon>
        <taxon>Pterocarpus clade</taxon>
        <taxon>Arachis</taxon>
    </lineage>
</organism>
<proteinExistence type="predicted"/>
<feature type="region of interest" description="Disordered" evidence="1">
    <location>
        <begin position="82"/>
        <end position="121"/>
    </location>
</feature>
<keyword evidence="3" id="KW-1185">Reference proteome</keyword>